<evidence type="ECO:0000313" key="10">
    <source>
        <dbReference type="EMBL" id="ESQ46978.1"/>
    </source>
</evidence>
<accession>V4M432</accession>
<dbReference type="EMBL" id="KI517416">
    <property type="protein sequence ID" value="ESQ46978.1"/>
    <property type="molecule type" value="Genomic_DNA"/>
</dbReference>
<comment type="subcellular location">
    <subcellularLocation>
        <location evidence="1">Nucleus</location>
    </subcellularLocation>
</comment>
<evidence type="ECO:0000256" key="1">
    <source>
        <dbReference type="ARBA" id="ARBA00004123"/>
    </source>
</evidence>
<organism evidence="10 11">
    <name type="scientific">Eutrema salsugineum</name>
    <name type="common">Saltwater cress</name>
    <name type="synonym">Sisymbrium salsugineum</name>
    <dbReference type="NCBI Taxonomy" id="72664"/>
    <lineage>
        <taxon>Eukaryota</taxon>
        <taxon>Viridiplantae</taxon>
        <taxon>Streptophyta</taxon>
        <taxon>Embryophyta</taxon>
        <taxon>Tracheophyta</taxon>
        <taxon>Spermatophyta</taxon>
        <taxon>Magnoliopsida</taxon>
        <taxon>eudicotyledons</taxon>
        <taxon>Gunneridae</taxon>
        <taxon>Pentapetalae</taxon>
        <taxon>rosids</taxon>
        <taxon>malvids</taxon>
        <taxon>Brassicales</taxon>
        <taxon>Brassicaceae</taxon>
        <taxon>Eutremeae</taxon>
        <taxon>Eutrema</taxon>
    </lineage>
</organism>
<dbReference type="InterPro" id="IPR032881">
    <property type="entry name" value="Oberon-like_PHD"/>
</dbReference>
<feature type="compositionally biased region" description="Polar residues" evidence="7">
    <location>
        <begin position="24"/>
        <end position="34"/>
    </location>
</feature>
<dbReference type="PANTHER" id="PTHR21736:SF20">
    <property type="entry name" value="PROTEIN OBERON 4"/>
    <property type="match status" value="1"/>
</dbReference>
<evidence type="ECO:0000259" key="8">
    <source>
        <dbReference type="Pfam" id="PF07227"/>
    </source>
</evidence>
<dbReference type="Pfam" id="PF07227">
    <property type="entry name" value="PHD_Oberon"/>
    <property type="match status" value="1"/>
</dbReference>
<feature type="compositionally biased region" description="Basic and acidic residues" evidence="7">
    <location>
        <begin position="141"/>
        <end position="166"/>
    </location>
</feature>
<evidence type="ECO:0000256" key="6">
    <source>
        <dbReference type="ARBA" id="ARBA00023242"/>
    </source>
</evidence>
<evidence type="ECO:0000256" key="7">
    <source>
        <dbReference type="SAM" id="MobiDB-lite"/>
    </source>
</evidence>
<dbReference type="AlphaFoldDB" id="V4M432"/>
<feature type="compositionally biased region" description="Basic and acidic residues" evidence="7">
    <location>
        <begin position="82"/>
        <end position="126"/>
    </location>
</feature>
<dbReference type="GO" id="GO:0005634">
    <property type="term" value="C:nucleus"/>
    <property type="evidence" value="ECO:0007669"/>
    <property type="project" value="UniProtKB-SubCell"/>
</dbReference>
<feature type="compositionally biased region" description="Basic and acidic residues" evidence="7">
    <location>
        <begin position="255"/>
        <end position="286"/>
    </location>
</feature>
<dbReference type="PRINTS" id="PR01544">
    <property type="entry name" value="ARATH130DUF"/>
</dbReference>
<feature type="compositionally biased region" description="Basic and acidic residues" evidence="7">
    <location>
        <begin position="469"/>
        <end position="478"/>
    </location>
</feature>
<feature type="compositionally biased region" description="Low complexity" evidence="7">
    <location>
        <begin position="68"/>
        <end position="81"/>
    </location>
</feature>
<dbReference type="STRING" id="72664.V4M432"/>
<evidence type="ECO:0000313" key="11">
    <source>
        <dbReference type="Proteomes" id="UP000030689"/>
    </source>
</evidence>
<keyword evidence="6" id="KW-0539">Nucleus</keyword>
<feature type="compositionally biased region" description="Acidic residues" evidence="7">
    <location>
        <begin position="235"/>
        <end position="245"/>
    </location>
</feature>
<sequence length="1193" mass="135027">MKRPRSSSDDLDSYNDKNIDGEPLNSNRPASSSHRGFFHKSSNRRGPISPTRYDRDRQPFLSGDDASFSRGFSRRQSSRDFNNNRRKEPDVRYREERLHRSESACFSRRDFPKGFRSERERPKREASVSSWRRFGGSGNEFGRDDRDRERGGLSLRLRDGERERSVKSPTWSRGSGNEQSKLKMDSRNSKSRSKSLASPTWSKDSGSEQSKSVGNVVKNSEDEVQGKSSRSSSSEMEEGELEPEPQLEAASEAAHTTHDCEDKKNEKIDSSFQDTKRNGEFNDKLKKAEIEVNKEVRHVGGDRETKTAENMMDRKRVEKGEKVSEHVIESMPTSQNNVNDTIVANEHELRDDRNTSVVNAITDMVDDKGDKGEEYKVNHEVKLGESLFPAVPERFQSEELKRVKGTDGDANKAEVEAPVFFEENALGNKLPAKYISIISDSSIHKCEDKGKHLDVPSAKLHENVVLSEGKSEDLTDRDKDEDDNFGESSIRGFELFSSSLVSKTNKTEQPGVNKPKDEKLLLEPLDLSLSLPDVLLPIGGQDTSQPLGSPARSGSVRSLTGTFCTNSDSFTMSMSFSGSRSINHNPSCSLNQNIGDNEQSVHSRPIFQGIDWQALSHNNSRYNENTVYQRLMENGNGSVHPQAMKGVLSMGQGDEEQLKLTDGGSKAAIRLEKQLSFQKSIDVKSACPRTSSLENDSKFHVEKKKAKDFFGGSISWISGQEASGDDSVETVIKYILSDSMDVMTKRFHEMPSGYITSLKENIRQIMLNMDKNVKLSAFQDSLQHRTDITLELLTKSHRAQLEILVALKTGCSDFLQLDNSNISSTHLAEIYMNMRCKNLSCRVLVPVDECDCRVCSRNDGFCSACMCLVCSNFDMASNTCSWVGCDVCLHWCHTDCAIRESYVRNGINASGAPRMTEMQFHCVACDHPSEMFGFVKEVFLNFAREWKFERFCKELEYVSKIFSSSKDFKGKQLRQTADAILARLKSKSIGHPEACNRILGFISDCDSSSTPGETCAPFRYEQPKPRHDRGSPSQDTAWLRSVCSDKPDHQLKRSASVVGVFHRERQREICGFETGMIRGSSPKEPRFEELESIVRMKQAEAEMFQGRADDARREADGLKRIAVAKNEKIEEEYKRRIGKLSVDETKERRRRMHEELEAMERGEREFYEMRMRMEEEMGRLLTKMEVMKQSLAL</sequence>
<dbReference type="GO" id="GO:0010071">
    <property type="term" value="P:root meristem specification"/>
    <property type="evidence" value="ECO:0007669"/>
    <property type="project" value="TreeGrafter"/>
</dbReference>
<dbReference type="GO" id="GO:0010078">
    <property type="term" value="P:maintenance of root meristem identity"/>
    <property type="evidence" value="ECO:0007669"/>
    <property type="project" value="TreeGrafter"/>
</dbReference>
<evidence type="ECO:0000256" key="5">
    <source>
        <dbReference type="ARBA" id="ARBA00023054"/>
    </source>
</evidence>
<keyword evidence="3" id="KW-0863">Zinc-finger</keyword>
<dbReference type="PANTHER" id="PTHR21736">
    <property type="entry name" value="VERNALIZATION-INSENSITIVE PROTEIN 3"/>
    <property type="match status" value="1"/>
</dbReference>
<evidence type="ECO:0000259" key="9">
    <source>
        <dbReference type="Pfam" id="PF16312"/>
    </source>
</evidence>
<evidence type="ECO:0000256" key="4">
    <source>
        <dbReference type="ARBA" id="ARBA00022833"/>
    </source>
</evidence>
<evidence type="ECO:0000256" key="2">
    <source>
        <dbReference type="ARBA" id="ARBA00022723"/>
    </source>
</evidence>
<gene>
    <name evidence="10" type="ORF">EUTSA_v10027623mg</name>
</gene>
<dbReference type="GO" id="GO:0010468">
    <property type="term" value="P:regulation of gene expression"/>
    <property type="evidence" value="ECO:0007669"/>
    <property type="project" value="TreeGrafter"/>
</dbReference>
<dbReference type="OMA" id="VGKSPPW"/>
<dbReference type="GO" id="GO:0008270">
    <property type="term" value="F:zinc ion binding"/>
    <property type="evidence" value="ECO:0007669"/>
    <property type="project" value="UniProtKB-KW"/>
</dbReference>
<dbReference type="InterPro" id="IPR004082">
    <property type="entry name" value="OBERON"/>
</dbReference>
<feature type="compositionally biased region" description="Polar residues" evidence="7">
    <location>
        <begin position="194"/>
        <end position="213"/>
    </location>
</feature>
<name>V4M432_EUTSA</name>
<dbReference type="CDD" id="cd15612">
    <property type="entry name" value="PHD_OBE1_like"/>
    <property type="match status" value="1"/>
</dbReference>
<feature type="region of interest" description="Disordered" evidence="7">
    <location>
        <begin position="464"/>
        <end position="487"/>
    </location>
</feature>
<dbReference type="Gramene" id="ESQ46978">
    <property type="protein sequence ID" value="ESQ46978"/>
    <property type="gene ID" value="EUTSA_v10027623mg"/>
</dbReference>
<dbReference type="GO" id="GO:0010492">
    <property type="term" value="P:maintenance of shoot apical meristem identity"/>
    <property type="evidence" value="ECO:0007669"/>
    <property type="project" value="TreeGrafter"/>
</dbReference>
<keyword evidence="2" id="KW-0479">Metal-binding</keyword>
<dbReference type="eggNOG" id="ENOG502QPTA">
    <property type="taxonomic scope" value="Eukaryota"/>
</dbReference>
<feature type="region of interest" description="Disordered" evidence="7">
    <location>
        <begin position="298"/>
        <end position="323"/>
    </location>
</feature>
<keyword evidence="4" id="KW-0862">Zinc</keyword>
<dbReference type="Pfam" id="PF16312">
    <property type="entry name" value="Oberon_cc"/>
    <property type="match status" value="1"/>
</dbReference>
<dbReference type="InterPro" id="IPR032535">
    <property type="entry name" value="Oberon_CC"/>
</dbReference>
<feature type="compositionally biased region" description="Polar residues" evidence="7">
    <location>
        <begin position="167"/>
        <end position="179"/>
    </location>
</feature>
<feature type="region of interest" description="Disordered" evidence="7">
    <location>
        <begin position="1"/>
        <end position="286"/>
    </location>
</feature>
<feature type="domain" description="Oberon coiled-coil region" evidence="9">
    <location>
        <begin position="1052"/>
        <end position="1181"/>
    </location>
</feature>
<reference evidence="10 11" key="1">
    <citation type="journal article" date="2013" name="Front. Plant Sci.">
        <title>The Reference Genome of the Halophytic Plant Eutrema salsugineum.</title>
        <authorList>
            <person name="Yang R."/>
            <person name="Jarvis D.E."/>
            <person name="Chen H."/>
            <person name="Beilstein M.A."/>
            <person name="Grimwood J."/>
            <person name="Jenkins J."/>
            <person name="Shu S."/>
            <person name="Prochnik S."/>
            <person name="Xin M."/>
            <person name="Ma C."/>
            <person name="Schmutz J."/>
            <person name="Wing R.A."/>
            <person name="Mitchell-Olds T."/>
            <person name="Schumaker K.S."/>
            <person name="Wang X."/>
        </authorList>
    </citation>
    <scope>NUCLEOTIDE SEQUENCE [LARGE SCALE GENOMIC DNA]</scope>
</reference>
<dbReference type="InterPro" id="IPR047578">
    <property type="entry name" value="OBE1-like_PHD"/>
</dbReference>
<keyword evidence="11" id="KW-1185">Reference proteome</keyword>
<protein>
    <submittedName>
        <fullName evidence="10">Uncharacterized protein</fullName>
    </submittedName>
</protein>
<dbReference type="Proteomes" id="UP000030689">
    <property type="component" value="Unassembled WGS sequence"/>
</dbReference>
<evidence type="ECO:0000256" key="3">
    <source>
        <dbReference type="ARBA" id="ARBA00022771"/>
    </source>
</evidence>
<proteinExistence type="predicted"/>
<dbReference type="KEGG" id="eus:EUTSA_v10027623mg"/>
<feature type="domain" description="Oberon-like PHD finger" evidence="8">
    <location>
        <begin position="836"/>
        <end position="959"/>
    </location>
</feature>
<keyword evidence="5" id="KW-0175">Coiled coil</keyword>
<dbReference type="OrthoDB" id="784473at2759"/>